<dbReference type="Proteomes" id="UP001497497">
    <property type="component" value="Unassembled WGS sequence"/>
</dbReference>
<feature type="non-terminal residue" evidence="2">
    <location>
        <position position="1"/>
    </location>
</feature>
<name>A0AAV2HU27_LYMST</name>
<proteinExistence type="predicted"/>
<gene>
    <name evidence="2" type="ORF">GSLYS_00009571001</name>
</gene>
<dbReference type="EMBL" id="CAXITT010000207">
    <property type="protein sequence ID" value="CAL1535611.1"/>
    <property type="molecule type" value="Genomic_DNA"/>
</dbReference>
<sequence>EEQGDPVDESDWHGRMVYARVEHGHDGREISNLDQPVARMVPYIDHDHRVVQEFISHVETEDQETTRAAETVQISILTGSLTETGHKHRMELEVRKNVKRRKQENGQDSSRDQGYNTDHY</sequence>
<reference evidence="2 3" key="1">
    <citation type="submission" date="2024-04" db="EMBL/GenBank/DDBJ databases">
        <authorList>
            <consortium name="Genoscope - CEA"/>
            <person name="William W."/>
        </authorList>
    </citation>
    <scope>NUCLEOTIDE SEQUENCE [LARGE SCALE GENOMIC DNA]</scope>
</reference>
<evidence type="ECO:0000256" key="1">
    <source>
        <dbReference type="SAM" id="MobiDB-lite"/>
    </source>
</evidence>
<feature type="non-terminal residue" evidence="2">
    <location>
        <position position="120"/>
    </location>
</feature>
<organism evidence="2 3">
    <name type="scientific">Lymnaea stagnalis</name>
    <name type="common">Great pond snail</name>
    <name type="synonym">Helix stagnalis</name>
    <dbReference type="NCBI Taxonomy" id="6523"/>
    <lineage>
        <taxon>Eukaryota</taxon>
        <taxon>Metazoa</taxon>
        <taxon>Spiralia</taxon>
        <taxon>Lophotrochozoa</taxon>
        <taxon>Mollusca</taxon>
        <taxon>Gastropoda</taxon>
        <taxon>Heterobranchia</taxon>
        <taxon>Euthyneura</taxon>
        <taxon>Panpulmonata</taxon>
        <taxon>Hygrophila</taxon>
        <taxon>Lymnaeoidea</taxon>
        <taxon>Lymnaeidae</taxon>
        <taxon>Lymnaea</taxon>
    </lineage>
</organism>
<keyword evidence="3" id="KW-1185">Reference proteome</keyword>
<evidence type="ECO:0000313" key="2">
    <source>
        <dbReference type="EMBL" id="CAL1535611.1"/>
    </source>
</evidence>
<feature type="region of interest" description="Disordered" evidence="1">
    <location>
        <begin position="85"/>
        <end position="120"/>
    </location>
</feature>
<evidence type="ECO:0000313" key="3">
    <source>
        <dbReference type="Proteomes" id="UP001497497"/>
    </source>
</evidence>
<dbReference type="AlphaFoldDB" id="A0AAV2HU27"/>
<comment type="caution">
    <text evidence="2">The sequence shown here is derived from an EMBL/GenBank/DDBJ whole genome shotgun (WGS) entry which is preliminary data.</text>
</comment>
<accession>A0AAV2HU27</accession>
<protein>
    <submittedName>
        <fullName evidence="2">Uncharacterized protein</fullName>
    </submittedName>
</protein>